<dbReference type="InterPro" id="IPR036388">
    <property type="entry name" value="WH-like_DNA-bd_sf"/>
</dbReference>
<feature type="domain" description="Methylated-DNA-[protein]-cysteine S-methyltransferase DNA binding" evidence="9">
    <location>
        <begin position="68"/>
        <end position="146"/>
    </location>
</feature>
<dbReference type="Pfam" id="PF01035">
    <property type="entry name" value="DNA_binding_1"/>
    <property type="match status" value="1"/>
</dbReference>
<evidence type="ECO:0000313" key="10">
    <source>
        <dbReference type="EMBL" id="TMM55265.1"/>
    </source>
</evidence>
<comment type="catalytic activity">
    <reaction evidence="1">
        <text>a 4-O-methyl-thymidine in DNA + L-cysteinyl-[protein] = a thymidine in DNA + S-methyl-L-cysteinyl-[protein]</text>
        <dbReference type="Rhea" id="RHEA:53428"/>
        <dbReference type="Rhea" id="RHEA-COMP:10131"/>
        <dbReference type="Rhea" id="RHEA-COMP:10132"/>
        <dbReference type="Rhea" id="RHEA-COMP:13555"/>
        <dbReference type="Rhea" id="RHEA-COMP:13556"/>
        <dbReference type="ChEBI" id="CHEBI:29950"/>
        <dbReference type="ChEBI" id="CHEBI:82612"/>
        <dbReference type="ChEBI" id="CHEBI:137386"/>
        <dbReference type="ChEBI" id="CHEBI:137387"/>
        <dbReference type="EC" id="2.1.1.63"/>
    </reaction>
</comment>
<evidence type="ECO:0000313" key="11">
    <source>
        <dbReference type="Proteomes" id="UP000309550"/>
    </source>
</evidence>
<dbReference type="InterPro" id="IPR036631">
    <property type="entry name" value="MGMT_N_sf"/>
</dbReference>
<sequence length="151" mass="15676">MAQCSVSTRFGDLTLTEEDGAITALRWGRAAQQDDTPLLARAALQLAEYDAGVRIKFDLPLRVAGSALQRDVCAAILAIPFGHTRTYGDIARDLGVPAQAVGQACGGNPIPIVIPCHRVMGAKGLTGFSGAGGIETKVALLRHEGAAGLLI</sequence>
<keyword evidence="4 10" id="KW-0489">Methyltransferase</keyword>
<keyword evidence="7" id="KW-0234">DNA repair</keyword>
<dbReference type="OrthoDB" id="9802228at2"/>
<accession>A0A5S3PRR6</accession>
<organism evidence="10 11">
    <name type="scientific">Sulfitobacter sabulilitoris</name>
    <dbReference type="NCBI Taxonomy" id="2562655"/>
    <lineage>
        <taxon>Bacteria</taxon>
        <taxon>Pseudomonadati</taxon>
        <taxon>Pseudomonadota</taxon>
        <taxon>Alphaproteobacteria</taxon>
        <taxon>Rhodobacterales</taxon>
        <taxon>Roseobacteraceae</taxon>
        <taxon>Sulfitobacter</taxon>
    </lineage>
</organism>
<dbReference type="GO" id="GO:0003908">
    <property type="term" value="F:methylated-DNA-[protein]-cysteine S-methyltransferase activity"/>
    <property type="evidence" value="ECO:0007669"/>
    <property type="project" value="UniProtKB-EC"/>
</dbReference>
<evidence type="ECO:0000256" key="6">
    <source>
        <dbReference type="ARBA" id="ARBA00022763"/>
    </source>
</evidence>
<evidence type="ECO:0000256" key="5">
    <source>
        <dbReference type="ARBA" id="ARBA00022679"/>
    </source>
</evidence>
<dbReference type="PROSITE" id="PS00374">
    <property type="entry name" value="MGMT"/>
    <property type="match status" value="1"/>
</dbReference>
<keyword evidence="11" id="KW-1185">Reference proteome</keyword>
<dbReference type="CDD" id="cd06445">
    <property type="entry name" value="ATase"/>
    <property type="match status" value="1"/>
</dbReference>
<dbReference type="PANTHER" id="PTHR10815">
    <property type="entry name" value="METHYLATED-DNA--PROTEIN-CYSTEINE METHYLTRANSFERASE"/>
    <property type="match status" value="1"/>
</dbReference>
<dbReference type="FunFam" id="1.10.10.10:FF:000214">
    <property type="entry name" value="Methylated-DNA--protein-cysteine methyltransferase"/>
    <property type="match status" value="1"/>
</dbReference>
<comment type="catalytic activity">
    <reaction evidence="8">
        <text>a 6-O-methyl-2'-deoxyguanosine in DNA + L-cysteinyl-[protein] = S-methyl-L-cysteinyl-[protein] + a 2'-deoxyguanosine in DNA</text>
        <dbReference type="Rhea" id="RHEA:24000"/>
        <dbReference type="Rhea" id="RHEA-COMP:10131"/>
        <dbReference type="Rhea" id="RHEA-COMP:10132"/>
        <dbReference type="Rhea" id="RHEA-COMP:11367"/>
        <dbReference type="Rhea" id="RHEA-COMP:11368"/>
        <dbReference type="ChEBI" id="CHEBI:29950"/>
        <dbReference type="ChEBI" id="CHEBI:82612"/>
        <dbReference type="ChEBI" id="CHEBI:85445"/>
        <dbReference type="ChEBI" id="CHEBI:85448"/>
        <dbReference type="EC" id="2.1.1.63"/>
    </reaction>
</comment>
<gene>
    <name evidence="10" type="ORF">FDT80_06820</name>
</gene>
<evidence type="ECO:0000259" key="9">
    <source>
        <dbReference type="Pfam" id="PF01035"/>
    </source>
</evidence>
<dbReference type="GO" id="GO:0032259">
    <property type="term" value="P:methylation"/>
    <property type="evidence" value="ECO:0007669"/>
    <property type="project" value="UniProtKB-KW"/>
</dbReference>
<dbReference type="GO" id="GO:0006281">
    <property type="term" value="P:DNA repair"/>
    <property type="evidence" value="ECO:0007669"/>
    <property type="project" value="UniProtKB-KW"/>
</dbReference>
<dbReference type="RefSeq" id="WP_138661434.1">
    <property type="nucleotide sequence ID" value="NZ_VANS01000001.1"/>
</dbReference>
<evidence type="ECO:0000256" key="8">
    <source>
        <dbReference type="ARBA" id="ARBA00049348"/>
    </source>
</evidence>
<dbReference type="InterPro" id="IPR014048">
    <property type="entry name" value="MethylDNA_cys_MeTrfase_DNA-bd"/>
</dbReference>
<keyword evidence="5 10" id="KW-0808">Transferase</keyword>
<dbReference type="EC" id="2.1.1.63" evidence="3"/>
<dbReference type="SUPFAM" id="SSF53155">
    <property type="entry name" value="Methylated DNA-protein cysteine methyltransferase domain"/>
    <property type="match status" value="1"/>
</dbReference>
<dbReference type="InterPro" id="IPR036217">
    <property type="entry name" value="MethylDNA_cys_MeTrfase_DNAb"/>
</dbReference>
<evidence type="ECO:0000256" key="7">
    <source>
        <dbReference type="ARBA" id="ARBA00023204"/>
    </source>
</evidence>
<comment type="caution">
    <text evidence="10">The sequence shown here is derived from an EMBL/GenBank/DDBJ whole genome shotgun (WGS) entry which is preliminary data.</text>
</comment>
<dbReference type="PANTHER" id="PTHR10815:SF13">
    <property type="entry name" value="METHYLATED-DNA--PROTEIN-CYSTEINE METHYLTRANSFERASE"/>
    <property type="match status" value="1"/>
</dbReference>
<keyword evidence="6" id="KW-0227">DNA damage</keyword>
<evidence type="ECO:0000256" key="1">
    <source>
        <dbReference type="ARBA" id="ARBA00001286"/>
    </source>
</evidence>
<name>A0A5S3PRR6_9RHOB</name>
<evidence type="ECO:0000256" key="3">
    <source>
        <dbReference type="ARBA" id="ARBA00011918"/>
    </source>
</evidence>
<dbReference type="InterPro" id="IPR001497">
    <property type="entry name" value="MethylDNA_cys_MeTrfase_AS"/>
</dbReference>
<dbReference type="EMBL" id="VANS01000001">
    <property type="protein sequence ID" value="TMM55265.1"/>
    <property type="molecule type" value="Genomic_DNA"/>
</dbReference>
<dbReference type="NCBIfam" id="TIGR00589">
    <property type="entry name" value="ogt"/>
    <property type="match status" value="1"/>
</dbReference>
<comment type="similarity">
    <text evidence="2">Belongs to the MGMT family.</text>
</comment>
<dbReference type="AlphaFoldDB" id="A0A5S3PRR6"/>
<reference evidence="10 11" key="1">
    <citation type="submission" date="2019-05" db="EMBL/GenBank/DDBJ databases">
        <title>Sulfitobacter sabulilitoris sp. nov., isolated from a marine sand.</title>
        <authorList>
            <person name="Yoon J.-H."/>
        </authorList>
    </citation>
    <scope>NUCLEOTIDE SEQUENCE [LARGE SCALE GENOMIC DNA]</scope>
    <source>
        <strain evidence="10 11">HSMS-29</strain>
    </source>
</reference>
<evidence type="ECO:0000256" key="2">
    <source>
        <dbReference type="ARBA" id="ARBA00008711"/>
    </source>
</evidence>
<evidence type="ECO:0000256" key="4">
    <source>
        <dbReference type="ARBA" id="ARBA00022603"/>
    </source>
</evidence>
<dbReference type="Proteomes" id="UP000309550">
    <property type="component" value="Unassembled WGS sequence"/>
</dbReference>
<proteinExistence type="inferred from homology"/>
<protein>
    <recommendedName>
        <fullName evidence="3">methylated-DNA--[protein]-cysteine S-methyltransferase</fullName>
        <ecNumber evidence="3">2.1.1.63</ecNumber>
    </recommendedName>
</protein>
<dbReference type="Gene3D" id="1.10.10.10">
    <property type="entry name" value="Winged helix-like DNA-binding domain superfamily/Winged helix DNA-binding domain"/>
    <property type="match status" value="1"/>
</dbReference>
<dbReference type="SUPFAM" id="SSF46767">
    <property type="entry name" value="Methylated DNA-protein cysteine methyltransferase, C-terminal domain"/>
    <property type="match status" value="1"/>
</dbReference>
<dbReference type="Gene3D" id="3.30.160.70">
    <property type="entry name" value="Methylated DNA-protein cysteine methyltransferase domain"/>
    <property type="match status" value="1"/>
</dbReference>